<comment type="caution">
    <text evidence="1">The sequence shown here is derived from an EMBL/GenBank/DDBJ whole genome shotgun (WGS) entry which is preliminary data.</text>
</comment>
<dbReference type="EMBL" id="AWTR02000056">
    <property type="protein sequence ID" value="ETZ07247.1"/>
    <property type="molecule type" value="Genomic_DNA"/>
</dbReference>
<protein>
    <recommendedName>
        <fullName evidence="3">DDE domain-containing protein</fullName>
    </recommendedName>
</protein>
<name>W6TTX6_HOLOB</name>
<organism evidence="1 2">
    <name type="scientific">Holospora obtusa F1</name>
    <dbReference type="NCBI Taxonomy" id="1399147"/>
    <lineage>
        <taxon>Bacteria</taxon>
        <taxon>Pseudomonadati</taxon>
        <taxon>Pseudomonadota</taxon>
        <taxon>Alphaproteobacteria</taxon>
        <taxon>Holosporales</taxon>
        <taxon>Holosporaceae</taxon>
        <taxon>Holospora</taxon>
    </lineage>
</organism>
<keyword evidence="2" id="KW-1185">Reference proteome</keyword>
<evidence type="ECO:0008006" key="3">
    <source>
        <dbReference type="Google" id="ProtNLM"/>
    </source>
</evidence>
<dbReference type="Proteomes" id="UP000019112">
    <property type="component" value="Unassembled WGS sequence"/>
</dbReference>
<evidence type="ECO:0000313" key="1">
    <source>
        <dbReference type="EMBL" id="ETZ07247.1"/>
    </source>
</evidence>
<sequence length="80" mass="9362">MEMLFLKSLPKNRHNIGKSGTVCIEQDHSNTRHHLGHMTRRTKVVSKNEFMVYGSIKLLCALTTPEIFNHYQKTFLSIFR</sequence>
<proteinExistence type="predicted"/>
<gene>
    <name evidence="1" type="ORF">P618_200563</name>
</gene>
<accession>W6TTX6</accession>
<reference evidence="1 2" key="1">
    <citation type="journal article" date="2014" name="FEMS Microbiol. Lett.">
        <title>Draft genome sequences of three Holospora species (Holospora obtusa, Holospora undulata, and Holospora elegans), endonuclear symbiotic bacteria of the ciliate Paramecium caudatum.</title>
        <authorList>
            <person name="Dohra H."/>
            <person name="Tanaka K."/>
            <person name="Suzuki T."/>
            <person name="Fujishima M."/>
            <person name="Suzuki H."/>
        </authorList>
    </citation>
    <scope>NUCLEOTIDE SEQUENCE [LARGE SCALE GENOMIC DNA]</scope>
    <source>
        <strain evidence="1 2">F1</strain>
    </source>
</reference>
<dbReference type="AlphaFoldDB" id="W6TTX6"/>
<evidence type="ECO:0000313" key="2">
    <source>
        <dbReference type="Proteomes" id="UP000019112"/>
    </source>
</evidence>